<dbReference type="PANTHER" id="PTHR39339">
    <property type="entry name" value="SLR1444 PROTEIN"/>
    <property type="match status" value="1"/>
</dbReference>
<evidence type="ECO:0000313" key="3">
    <source>
        <dbReference type="Proteomes" id="UP001205311"/>
    </source>
</evidence>
<dbReference type="InterPro" id="IPR038186">
    <property type="entry name" value="CHAD_dom_sf"/>
</dbReference>
<organism evidence="2 3">
    <name type="scientific">Streptoalloteichus tenebrarius (strain ATCC 17920 / DSM 40477 / JCM 4838 / CBS 697.72 / NBRC 16177 / NCIMB 11028 / NRRL B-12390 / A12253. 1 / ISP 5477)</name>
    <name type="common">Streptomyces tenebrarius</name>
    <dbReference type="NCBI Taxonomy" id="1933"/>
    <lineage>
        <taxon>Bacteria</taxon>
        <taxon>Bacillati</taxon>
        <taxon>Actinomycetota</taxon>
        <taxon>Actinomycetes</taxon>
        <taxon>Pseudonocardiales</taxon>
        <taxon>Pseudonocardiaceae</taxon>
        <taxon>Streptoalloteichus</taxon>
    </lineage>
</organism>
<gene>
    <name evidence="2" type="ORF">LX15_005951</name>
</gene>
<evidence type="ECO:0000259" key="1">
    <source>
        <dbReference type="PROSITE" id="PS51708"/>
    </source>
</evidence>
<dbReference type="EMBL" id="JAMTCP010000060">
    <property type="protein sequence ID" value="MCP2262217.1"/>
    <property type="molecule type" value="Genomic_DNA"/>
</dbReference>
<proteinExistence type="predicted"/>
<dbReference type="SMART" id="SM00880">
    <property type="entry name" value="CHAD"/>
    <property type="match status" value="1"/>
</dbReference>
<reference evidence="2 3" key="1">
    <citation type="submission" date="2022-06" db="EMBL/GenBank/DDBJ databases">
        <title>Genomic Encyclopedia of Archaeal and Bacterial Type Strains, Phase II (KMG-II): from individual species to whole genera.</title>
        <authorList>
            <person name="Goeker M."/>
        </authorList>
    </citation>
    <scope>NUCLEOTIDE SEQUENCE [LARGE SCALE GENOMIC DNA]</scope>
    <source>
        <strain evidence="2 3">DSM 40477</strain>
    </source>
</reference>
<dbReference type="Gene3D" id="1.40.20.10">
    <property type="entry name" value="CHAD domain"/>
    <property type="match status" value="1"/>
</dbReference>
<dbReference type="PROSITE" id="PS51708">
    <property type="entry name" value="CHAD"/>
    <property type="match status" value="1"/>
</dbReference>
<keyword evidence="3" id="KW-1185">Reference proteome</keyword>
<dbReference type="PANTHER" id="PTHR39339:SF1">
    <property type="entry name" value="CHAD DOMAIN-CONTAINING PROTEIN"/>
    <property type="match status" value="1"/>
</dbReference>
<dbReference type="RefSeq" id="WP_253674244.1">
    <property type="nucleotide sequence ID" value="NZ_JAMTCP010000060.1"/>
</dbReference>
<dbReference type="InterPro" id="IPR007899">
    <property type="entry name" value="CHAD_dom"/>
</dbReference>
<sequence>MGRAANAPHPTRHRVTISAEFLGLPARAPAAGREASVAERVRVALDRDLRAVVAHDPGTRSGADPEDLHQMRVAVRRMRAVLRSARDTLDRDWADDTRAELGWLGRALGPVRDLDVLVAHLRAESQDFADEERAAVERLLDGLCAERRRARERLLAVLAEERYQALLHRLADAATTGVPASGHASDLMAVIRREYRALRDSVRRAHKDPTDQRLHAIRVRGKRLRYTLELAEPALGKRGRRVLRALREMQDVLGEHQDAHVAEERVRALLTPRDGDTPVPPEVAFVAGRLVERERRRRELARARWPDVWAEVEHRAHDL</sequence>
<evidence type="ECO:0000313" key="2">
    <source>
        <dbReference type="EMBL" id="MCP2262217.1"/>
    </source>
</evidence>
<comment type="caution">
    <text evidence="2">The sequence shown here is derived from an EMBL/GenBank/DDBJ whole genome shotgun (WGS) entry which is preliminary data.</text>
</comment>
<accession>A0ABT1I375</accession>
<protein>
    <submittedName>
        <fullName evidence="2">CHAD domain-containing protein</fullName>
    </submittedName>
</protein>
<dbReference type="Pfam" id="PF05235">
    <property type="entry name" value="CHAD"/>
    <property type="match status" value="1"/>
</dbReference>
<name>A0ABT1I375_STRSD</name>
<feature type="domain" description="CHAD" evidence="1">
    <location>
        <begin position="34"/>
        <end position="314"/>
    </location>
</feature>
<dbReference type="Proteomes" id="UP001205311">
    <property type="component" value="Unassembled WGS sequence"/>
</dbReference>